<feature type="domain" description="Histidine kinase" evidence="8">
    <location>
        <begin position="277"/>
        <end position="513"/>
    </location>
</feature>
<dbReference type="Pfam" id="PF02518">
    <property type="entry name" value="HATPase_c"/>
    <property type="match status" value="1"/>
</dbReference>
<evidence type="ECO:0000256" key="6">
    <source>
        <dbReference type="SAM" id="MobiDB-lite"/>
    </source>
</evidence>
<comment type="caution">
    <text evidence="9">The sequence shown here is derived from an EMBL/GenBank/DDBJ whole genome shotgun (WGS) entry which is preliminary data.</text>
</comment>
<protein>
    <recommendedName>
        <fullName evidence="2">histidine kinase</fullName>
        <ecNumber evidence="2">2.7.13.3</ecNumber>
    </recommendedName>
</protein>
<gene>
    <name evidence="9" type="ORF">GGD55_000611</name>
</gene>
<dbReference type="Pfam" id="PF05227">
    <property type="entry name" value="CHASE3"/>
    <property type="match status" value="1"/>
</dbReference>
<evidence type="ECO:0000313" key="10">
    <source>
        <dbReference type="Proteomes" id="UP000585507"/>
    </source>
</evidence>
<feature type="transmembrane region" description="Helical" evidence="7">
    <location>
        <begin position="36"/>
        <end position="59"/>
    </location>
</feature>
<dbReference type="AlphaFoldDB" id="A0A7W8U6X4"/>
<keyword evidence="10" id="KW-1185">Reference proteome</keyword>
<dbReference type="GO" id="GO:0030295">
    <property type="term" value="F:protein kinase activator activity"/>
    <property type="evidence" value="ECO:0007669"/>
    <property type="project" value="TreeGrafter"/>
</dbReference>
<keyword evidence="7" id="KW-1133">Transmembrane helix</keyword>
<sequence length="522" mass="56706">MIAFSLPGANDTDEGERDHHAAGQGMVTGRSAFSRAVPLLLFAGAFLLLGLVLVSLRFASQTERSSREALEAARLNNRALLLLTLVQDAETSQRGYLLTGEEKYLAPFKRAESLIHVQFQSITGDMAKIGISAITVDRLKRLIDDKLAEMQSTIAMKAAGRDGDAIAVIQTDAGQRAMDEIRQIMTRIEAVTGDIAFQRAAALADATRWLMISIAGGAALLLVLVGGAMRLVAVHAGQLDAARRALAEQNEMLEVRIRERTQFLERANRELQSYSYIVGHDLRAPLINIMGFTAELERAASVFAAYMEKPFEARDEPSEKAAREAVDVDIPEALGFIRSSMKRMDDLINEILKLARAGTRQLNAEPINLADLVSDAAVNLQHRLAEIGASIVIAEGLPYVVSDRLALQQIFGNLLDNAVKYADPSRSAIIRVSGKIARGHATIDVSDNGRGIAERDLERIFELFRRSGPQDRQGEGIGLAHVRALARRLGGDVAAQSVLGQGTTFTVSFAANLRFAKDRGEG</sequence>
<dbReference type="InterPro" id="IPR007891">
    <property type="entry name" value="CHASE3"/>
</dbReference>
<dbReference type="GO" id="GO:0000155">
    <property type="term" value="F:phosphorelay sensor kinase activity"/>
    <property type="evidence" value="ECO:0007669"/>
    <property type="project" value="InterPro"/>
</dbReference>
<organism evidence="9 10">
    <name type="scientific">Rhizobium giardinii</name>
    <dbReference type="NCBI Taxonomy" id="56731"/>
    <lineage>
        <taxon>Bacteria</taxon>
        <taxon>Pseudomonadati</taxon>
        <taxon>Pseudomonadota</taxon>
        <taxon>Alphaproteobacteria</taxon>
        <taxon>Hyphomicrobiales</taxon>
        <taxon>Rhizobiaceae</taxon>
        <taxon>Rhizobium/Agrobacterium group</taxon>
        <taxon>Rhizobium</taxon>
    </lineage>
</organism>
<dbReference type="EC" id="2.7.13.3" evidence="2"/>
<evidence type="ECO:0000259" key="8">
    <source>
        <dbReference type="PROSITE" id="PS50109"/>
    </source>
</evidence>
<dbReference type="PANTHER" id="PTHR42878">
    <property type="entry name" value="TWO-COMPONENT HISTIDINE KINASE"/>
    <property type="match status" value="1"/>
</dbReference>
<dbReference type="CDD" id="cd00082">
    <property type="entry name" value="HisKA"/>
    <property type="match status" value="1"/>
</dbReference>
<keyword evidence="7" id="KW-0472">Membrane</keyword>
<keyword evidence="7" id="KW-0812">Transmembrane</keyword>
<dbReference type="PANTHER" id="PTHR42878:SF15">
    <property type="entry name" value="BACTERIOPHYTOCHROME"/>
    <property type="match status" value="1"/>
</dbReference>
<dbReference type="InterPro" id="IPR004358">
    <property type="entry name" value="Sig_transdc_His_kin-like_C"/>
</dbReference>
<evidence type="ECO:0000256" key="7">
    <source>
        <dbReference type="SAM" id="Phobius"/>
    </source>
</evidence>
<dbReference type="SUPFAM" id="SSF55874">
    <property type="entry name" value="ATPase domain of HSP90 chaperone/DNA topoisomerase II/histidine kinase"/>
    <property type="match status" value="1"/>
</dbReference>
<name>A0A7W8U6X4_9HYPH</name>
<dbReference type="CDD" id="cd00075">
    <property type="entry name" value="HATPase"/>
    <property type="match status" value="1"/>
</dbReference>
<evidence type="ECO:0000256" key="4">
    <source>
        <dbReference type="ARBA" id="ARBA00022679"/>
    </source>
</evidence>
<evidence type="ECO:0000313" key="9">
    <source>
        <dbReference type="EMBL" id="MBB5533950.1"/>
    </source>
</evidence>
<evidence type="ECO:0000256" key="3">
    <source>
        <dbReference type="ARBA" id="ARBA00022553"/>
    </source>
</evidence>
<reference evidence="9 10" key="1">
    <citation type="submission" date="2020-08" db="EMBL/GenBank/DDBJ databases">
        <title>Genomic Encyclopedia of Type Strains, Phase IV (KMG-V): Genome sequencing to study the core and pangenomes of soil and plant-associated prokaryotes.</title>
        <authorList>
            <person name="Whitman W."/>
        </authorList>
    </citation>
    <scope>NUCLEOTIDE SEQUENCE [LARGE SCALE GENOMIC DNA]</scope>
    <source>
        <strain evidence="9 10">SEMIA 4084</strain>
    </source>
</reference>
<dbReference type="PRINTS" id="PR00344">
    <property type="entry name" value="BCTRLSENSOR"/>
</dbReference>
<keyword evidence="5 9" id="KW-0418">Kinase</keyword>
<dbReference type="GO" id="GO:0000156">
    <property type="term" value="F:phosphorelay response regulator activity"/>
    <property type="evidence" value="ECO:0007669"/>
    <property type="project" value="TreeGrafter"/>
</dbReference>
<dbReference type="InterPro" id="IPR005467">
    <property type="entry name" value="His_kinase_dom"/>
</dbReference>
<dbReference type="Gene3D" id="1.10.287.130">
    <property type="match status" value="1"/>
</dbReference>
<dbReference type="GO" id="GO:0007234">
    <property type="term" value="P:osmosensory signaling via phosphorelay pathway"/>
    <property type="evidence" value="ECO:0007669"/>
    <property type="project" value="TreeGrafter"/>
</dbReference>
<dbReference type="Gene3D" id="3.30.565.10">
    <property type="entry name" value="Histidine kinase-like ATPase, C-terminal domain"/>
    <property type="match status" value="1"/>
</dbReference>
<dbReference type="RefSeq" id="WP_154663242.1">
    <property type="nucleotide sequence ID" value="NZ_JACHBK010000001.1"/>
</dbReference>
<dbReference type="PROSITE" id="PS50109">
    <property type="entry name" value="HIS_KIN"/>
    <property type="match status" value="1"/>
</dbReference>
<evidence type="ECO:0000256" key="5">
    <source>
        <dbReference type="ARBA" id="ARBA00022777"/>
    </source>
</evidence>
<dbReference type="Proteomes" id="UP000585507">
    <property type="component" value="Unassembled WGS sequence"/>
</dbReference>
<dbReference type="InterPro" id="IPR003661">
    <property type="entry name" value="HisK_dim/P_dom"/>
</dbReference>
<proteinExistence type="predicted"/>
<evidence type="ECO:0000256" key="1">
    <source>
        <dbReference type="ARBA" id="ARBA00000085"/>
    </source>
</evidence>
<dbReference type="InterPro" id="IPR050351">
    <property type="entry name" value="BphY/WalK/GraS-like"/>
</dbReference>
<dbReference type="SMART" id="SM00387">
    <property type="entry name" value="HATPase_c"/>
    <property type="match status" value="1"/>
</dbReference>
<keyword evidence="4" id="KW-0808">Transferase</keyword>
<feature type="region of interest" description="Disordered" evidence="6">
    <location>
        <begin position="1"/>
        <end position="20"/>
    </location>
</feature>
<dbReference type="CDD" id="cd19410">
    <property type="entry name" value="HK9-like_sensor"/>
    <property type="match status" value="1"/>
</dbReference>
<comment type="catalytic activity">
    <reaction evidence="1">
        <text>ATP + protein L-histidine = ADP + protein N-phospho-L-histidine.</text>
        <dbReference type="EC" id="2.7.13.3"/>
    </reaction>
</comment>
<dbReference type="SUPFAM" id="SSF47384">
    <property type="entry name" value="Homodimeric domain of signal transducing histidine kinase"/>
    <property type="match status" value="1"/>
</dbReference>
<dbReference type="InterPro" id="IPR036097">
    <property type="entry name" value="HisK_dim/P_sf"/>
</dbReference>
<dbReference type="InterPro" id="IPR003594">
    <property type="entry name" value="HATPase_dom"/>
</dbReference>
<dbReference type="InterPro" id="IPR036890">
    <property type="entry name" value="HATPase_C_sf"/>
</dbReference>
<dbReference type="EMBL" id="JACHBK010000001">
    <property type="protein sequence ID" value="MBB5533950.1"/>
    <property type="molecule type" value="Genomic_DNA"/>
</dbReference>
<keyword evidence="3" id="KW-0597">Phosphoprotein</keyword>
<feature type="transmembrane region" description="Helical" evidence="7">
    <location>
        <begin position="209"/>
        <end position="229"/>
    </location>
</feature>
<evidence type="ECO:0000256" key="2">
    <source>
        <dbReference type="ARBA" id="ARBA00012438"/>
    </source>
</evidence>
<accession>A0A7W8U6X4</accession>